<sequence>MNARPGWPWTPAGTPPPRQARSNGSPTNWASTPNRYGPGSNKPRSTVGTGRAPPPATPSASPSWNARTRSCVEPMRSSSPRRLSSRRS</sequence>
<evidence type="ECO:0000313" key="2">
    <source>
        <dbReference type="EMBL" id="AHI00340.1"/>
    </source>
</evidence>
<keyword evidence="3" id="KW-1185">Reference proteome</keyword>
<accession>W5WQ81</accession>
<gene>
    <name evidence="2" type="ORF">KALB_6982</name>
</gene>
<evidence type="ECO:0000256" key="1">
    <source>
        <dbReference type="SAM" id="MobiDB-lite"/>
    </source>
</evidence>
<dbReference type="KEGG" id="kal:KALB_6982"/>
<feature type="region of interest" description="Disordered" evidence="1">
    <location>
        <begin position="1"/>
        <end position="88"/>
    </location>
</feature>
<protein>
    <submittedName>
        <fullName evidence="2">Putative transposase</fullName>
    </submittedName>
</protein>
<reference evidence="2 3" key="1">
    <citation type="journal article" date="2014" name="BMC Genomics">
        <title>Complete genome sequence of producer of the glycopeptide antibiotic Aculeximycin Kutzneria albida DSM 43870T, a representative of minor genus of Pseudonocardiaceae.</title>
        <authorList>
            <person name="Rebets Y."/>
            <person name="Tokovenko B."/>
            <person name="Lushchyk I."/>
            <person name="Ruckert C."/>
            <person name="Zaburannyi N."/>
            <person name="Bechthold A."/>
            <person name="Kalinowski J."/>
            <person name="Luzhetskyy A."/>
        </authorList>
    </citation>
    <scope>NUCLEOTIDE SEQUENCE [LARGE SCALE GENOMIC DNA]</scope>
    <source>
        <strain evidence="2">DSM 43870</strain>
    </source>
</reference>
<proteinExistence type="predicted"/>
<organism evidence="2 3">
    <name type="scientific">Kutzneria albida DSM 43870</name>
    <dbReference type="NCBI Taxonomy" id="1449976"/>
    <lineage>
        <taxon>Bacteria</taxon>
        <taxon>Bacillati</taxon>
        <taxon>Actinomycetota</taxon>
        <taxon>Actinomycetes</taxon>
        <taxon>Pseudonocardiales</taxon>
        <taxon>Pseudonocardiaceae</taxon>
        <taxon>Kutzneria</taxon>
    </lineage>
</organism>
<dbReference type="Proteomes" id="UP000019225">
    <property type="component" value="Chromosome"/>
</dbReference>
<name>W5WQ81_9PSEU</name>
<dbReference type="AlphaFoldDB" id="W5WQ81"/>
<feature type="compositionally biased region" description="Low complexity" evidence="1">
    <location>
        <begin position="1"/>
        <end position="12"/>
    </location>
</feature>
<dbReference type="EMBL" id="CP007155">
    <property type="protein sequence ID" value="AHI00340.1"/>
    <property type="molecule type" value="Genomic_DNA"/>
</dbReference>
<feature type="compositionally biased region" description="Polar residues" evidence="1">
    <location>
        <begin position="20"/>
        <end position="34"/>
    </location>
</feature>
<evidence type="ECO:0000313" key="3">
    <source>
        <dbReference type="Proteomes" id="UP000019225"/>
    </source>
</evidence>
<dbReference type="HOGENOM" id="CLU_2465016_0_0_11"/>